<dbReference type="PANTHER" id="PTHR11177:SF235">
    <property type="entry name" value="CHITINASE-LIKE PROTEIN IDGF1-RELATED"/>
    <property type="match status" value="1"/>
</dbReference>
<organism evidence="9 10">
    <name type="scientific">Cinara cedri</name>
    <dbReference type="NCBI Taxonomy" id="506608"/>
    <lineage>
        <taxon>Eukaryota</taxon>
        <taxon>Metazoa</taxon>
        <taxon>Ecdysozoa</taxon>
        <taxon>Arthropoda</taxon>
        <taxon>Hexapoda</taxon>
        <taxon>Insecta</taxon>
        <taxon>Pterygota</taxon>
        <taxon>Neoptera</taxon>
        <taxon>Paraneoptera</taxon>
        <taxon>Hemiptera</taxon>
        <taxon>Sternorrhyncha</taxon>
        <taxon>Aphidomorpha</taxon>
        <taxon>Aphidoidea</taxon>
        <taxon>Aphididae</taxon>
        <taxon>Lachninae</taxon>
        <taxon>Cinara</taxon>
    </lineage>
</organism>
<keyword evidence="10" id="KW-1185">Reference proteome</keyword>
<feature type="chain" id="PRO_5023112421" evidence="7">
    <location>
        <begin position="25"/>
        <end position="441"/>
    </location>
</feature>
<dbReference type="Gene3D" id="3.20.20.80">
    <property type="entry name" value="Glycosidases"/>
    <property type="match status" value="1"/>
</dbReference>
<dbReference type="EMBL" id="CABPRJ010000028">
    <property type="protein sequence ID" value="VVC26223.1"/>
    <property type="molecule type" value="Genomic_DNA"/>
</dbReference>
<dbReference type="Gene3D" id="3.10.50.10">
    <property type="match status" value="1"/>
</dbReference>
<evidence type="ECO:0000259" key="8">
    <source>
        <dbReference type="PROSITE" id="PS51910"/>
    </source>
</evidence>
<evidence type="ECO:0000256" key="6">
    <source>
        <dbReference type="ARBA" id="ARBA00023180"/>
    </source>
</evidence>
<evidence type="ECO:0000256" key="5">
    <source>
        <dbReference type="ARBA" id="ARBA00023157"/>
    </source>
</evidence>
<dbReference type="GO" id="GO:0004568">
    <property type="term" value="F:chitinase activity"/>
    <property type="evidence" value="ECO:0007669"/>
    <property type="project" value="TreeGrafter"/>
</dbReference>
<evidence type="ECO:0000256" key="3">
    <source>
        <dbReference type="ARBA" id="ARBA00022525"/>
    </source>
</evidence>
<keyword evidence="3" id="KW-0964">Secreted</keyword>
<protein>
    <submittedName>
        <fullName evidence="9">Chitinase II,Glycoside hydrolase superfamily,Glycoside hydrolase family 18, catalytic</fullName>
    </submittedName>
</protein>
<feature type="signal peptide" evidence="7">
    <location>
        <begin position="1"/>
        <end position="24"/>
    </location>
</feature>
<dbReference type="GO" id="GO:0008061">
    <property type="term" value="F:chitin binding"/>
    <property type="evidence" value="ECO:0007669"/>
    <property type="project" value="InterPro"/>
</dbReference>
<keyword evidence="6" id="KW-0325">Glycoprotein</keyword>
<feature type="domain" description="GH18" evidence="8">
    <location>
        <begin position="25"/>
        <end position="441"/>
    </location>
</feature>
<sequence>MPGVRPSCAILLYGLLTVLGVTQAFRTVCYYDGKALWRKDVVKVGVDELKPILNNCTHLVYGYAGIDHEKFTAKSLNPKLDLPESKDVKGGNFKSITSLKTEFPHLTILLSVGGDADYEKPEKYLDTLNKPYSRTEFASTVSEMAKAYGFDGIDLAWQFPVITEKKEKYSWSSIVHKIAKTVGISGNIDTKEAEHKEQFTALVREVKGVLNANNCSYLSVSILPHVNITAYFDFPGLQKYVDHYTLMVYDFRNPFRVPNLADHASPSVFVYADRVVEQNIEWRVNKTLELGIERNKMVLGIATFGRTWKLDAITDKTGTPPLKADGPADAGTYTKTEGLLAYYEICPHLVESTQAVTSLTMFSRNPDSKKILGTYAFRLPNHNDKGIWISFEEPETAKQKATYVKSNNFGGLALLDLSMDDARGLCNGNKYPILKAVKTVF</sequence>
<dbReference type="Proteomes" id="UP000325440">
    <property type="component" value="Unassembled WGS sequence"/>
</dbReference>
<dbReference type="FunFam" id="3.20.20.80:FF:000071">
    <property type="entry name" value="Imaginal disc growth factor"/>
    <property type="match status" value="1"/>
</dbReference>
<dbReference type="InterPro" id="IPR029070">
    <property type="entry name" value="Chitinase_insertion_sf"/>
</dbReference>
<dbReference type="SUPFAM" id="SSF51445">
    <property type="entry name" value="(Trans)glycosidases"/>
    <property type="match status" value="1"/>
</dbReference>
<dbReference type="SUPFAM" id="SSF54556">
    <property type="entry name" value="Chitinase insertion domain"/>
    <property type="match status" value="1"/>
</dbReference>
<dbReference type="Pfam" id="PF00704">
    <property type="entry name" value="Glyco_hydro_18"/>
    <property type="match status" value="1"/>
</dbReference>
<evidence type="ECO:0000256" key="2">
    <source>
        <dbReference type="ARBA" id="ARBA00006606"/>
    </source>
</evidence>
<dbReference type="PROSITE" id="PS51910">
    <property type="entry name" value="GH18_2"/>
    <property type="match status" value="1"/>
</dbReference>
<evidence type="ECO:0000256" key="7">
    <source>
        <dbReference type="SAM" id="SignalP"/>
    </source>
</evidence>
<accession>A0A5E4M4S2</accession>
<dbReference type="InterPro" id="IPR050314">
    <property type="entry name" value="Glycosyl_Hydrlase_18"/>
</dbReference>
<dbReference type="SMART" id="SM00636">
    <property type="entry name" value="Glyco_18"/>
    <property type="match status" value="1"/>
</dbReference>
<comment type="subcellular location">
    <subcellularLocation>
        <location evidence="1">Secreted</location>
    </subcellularLocation>
</comment>
<keyword evidence="4 7" id="KW-0732">Signal</keyword>
<dbReference type="GO" id="GO:0005576">
    <property type="term" value="C:extracellular region"/>
    <property type="evidence" value="ECO:0007669"/>
    <property type="project" value="UniProtKB-SubCell"/>
</dbReference>
<name>A0A5E4M4S2_9HEMI</name>
<dbReference type="GO" id="GO:0005975">
    <property type="term" value="P:carbohydrate metabolic process"/>
    <property type="evidence" value="ECO:0007669"/>
    <property type="project" value="InterPro"/>
</dbReference>
<keyword evidence="5" id="KW-1015">Disulfide bond</keyword>
<evidence type="ECO:0000256" key="4">
    <source>
        <dbReference type="ARBA" id="ARBA00022729"/>
    </source>
</evidence>
<dbReference type="InterPro" id="IPR017853">
    <property type="entry name" value="GH"/>
</dbReference>
<reference evidence="9 10" key="1">
    <citation type="submission" date="2019-08" db="EMBL/GenBank/DDBJ databases">
        <authorList>
            <person name="Alioto T."/>
            <person name="Alioto T."/>
            <person name="Gomez Garrido J."/>
        </authorList>
    </citation>
    <scope>NUCLEOTIDE SEQUENCE [LARGE SCALE GENOMIC DNA]</scope>
</reference>
<dbReference type="AlphaFoldDB" id="A0A5E4M4S2"/>
<dbReference type="InterPro" id="IPR011583">
    <property type="entry name" value="Chitinase_II/V-like_cat"/>
</dbReference>
<dbReference type="PANTHER" id="PTHR11177">
    <property type="entry name" value="CHITINASE"/>
    <property type="match status" value="1"/>
</dbReference>
<proteinExistence type="inferred from homology"/>
<evidence type="ECO:0000313" key="10">
    <source>
        <dbReference type="Proteomes" id="UP000325440"/>
    </source>
</evidence>
<comment type="similarity">
    <text evidence="2">Belongs to the glycosyl hydrolase 18 family. IDGF subfamily.</text>
</comment>
<evidence type="ECO:0000256" key="1">
    <source>
        <dbReference type="ARBA" id="ARBA00004613"/>
    </source>
</evidence>
<dbReference type="OrthoDB" id="76388at2759"/>
<dbReference type="GO" id="GO:0006032">
    <property type="term" value="P:chitin catabolic process"/>
    <property type="evidence" value="ECO:0007669"/>
    <property type="project" value="TreeGrafter"/>
</dbReference>
<evidence type="ECO:0000313" key="9">
    <source>
        <dbReference type="EMBL" id="VVC26223.1"/>
    </source>
</evidence>
<gene>
    <name evidence="9" type="ORF">CINCED_3A017340</name>
</gene>
<keyword evidence="9" id="KW-0378">Hydrolase</keyword>
<dbReference type="InterPro" id="IPR001223">
    <property type="entry name" value="Glyco_hydro18_cat"/>
</dbReference>